<protein>
    <submittedName>
        <fullName evidence="3">Surfactin synthase thioesterase subunit</fullName>
    </submittedName>
</protein>
<dbReference type="PANTHER" id="PTHR11487:SF0">
    <property type="entry name" value="S-ACYL FATTY ACID SYNTHASE THIOESTERASE, MEDIUM CHAIN"/>
    <property type="match status" value="1"/>
</dbReference>
<sequence>MTCLPFKTTKSHATIDLFCLTYAGGSSAVYRDWDRLFPAWISVRPIEYPGRGTRMGEQLQSDPDRLARELANELQQHLTRPFAIFGHSLGAALGYRMTLLLQQKTPPLAFFPSGRHSPDCADPAPQRAHLCDDDLLDEVKSLNGSPSEVLENRELMALLLPIIRNDFRMSEAIRAERDARSITCPMHAFGGLNDPEVPPQGIAQWHNVAADAFSTTMFDGDHFFLHHTKHVQAIAARIAEILMPLASGQAETRRRA</sequence>
<feature type="domain" description="Thioesterase" evidence="2">
    <location>
        <begin position="17"/>
        <end position="240"/>
    </location>
</feature>
<keyword evidence="4" id="KW-1185">Reference proteome</keyword>
<dbReference type="InterPro" id="IPR012223">
    <property type="entry name" value="TEII"/>
</dbReference>
<dbReference type="InterPro" id="IPR029058">
    <property type="entry name" value="AB_hydrolase_fold"/>
</dbReference>
<dbReference type="Pfam" id="PF00975">
    <property type="entry name" value="Thioesterase"/>
    <property type="match status" value="1"/>
</dbReference>
<dbReference type="SUPFAM" id="SSF53474">
    <property type="entry name" value="alpha/beta-Hydrolases"/>
    <property type="match status" value="1"/>
</dbReference>
<evidence type="ECO:0000313" key="4">
    <source>
        <dbReference type="Proteomes" id="UP001241472"/>
    </source>
</evidence>
<dbReference type="EMBL" id="JAUSRF010000001">
    <property type="protein sequence ID" value="MDP9835693.1"/>
    <property type="molecule type" value="Genomic_DNA"/>
</dbReference>
<dbReference type="RefSeq" id="WP_306830557.1">
    <property type="nucleotide sequence ID" value="NZ_JAUSRF010000001.1"/>
</dbReference>
<comment type="caution">
    <text evidence="3">The sequence shown here is derived from an EMBL/GenBank/DDBJ whole genome shotgun (WGS) entry which is preliminary data.</text>
</comment>
<accession>A0ABT9PMJ9</accession>
<evidence type="ECO:0000256" key="1">
    <source>
        <dbReference type="ARBA" id="ARBA00007169"/>
    </source>
</evidence>
<proteinExistence type="inferred from homology"/>
<evidence type="ECO:0000313" key="3">
    <source>
        <dbReference type="EMBL" id="MDP9835693.1"/>
    </source>
</evidence>
<comment type="similarity">
    <text evidence="1">Belongs to the thioesterase family.</text>
</comment>
<dbReference type="Proteomes" id="UP001241472">
    <property type="component" value="Unassembled WGS sequence"/>
</dbReference>
<gene>
    <name evidence="3" type="ORF">J2T09_000434</name>
</gene>
<name>A0ABT9PMJ9_9HYPH</name>
<reference evidence="3 4" key="1">
    <citation type="submission" date="2023-07" db="EMBL/GenBank/DDBJ databases">
        <title>Sorghum-associated microbial communities from plants grown in Nebraska, USA.</title>
        <authorList>
            <person name="Schachtman D."/>
        </authorList>
    </citation>
    <scope>NUCLEOTIDE SEQUENCE [LARGE SCALE GENOMIC DNA]</scope>
    <source>
        <strain evidence="3 4">DS1307</strain>
    </source>
</reference>
<dbReference type="Gene3D" id="3.40.50.1820">
    <property type="entry name" value="alpha/beta hydrolase"/>
    <property type="match status" value="1"/>
</dbReference>
<evidence type="ECO:0000259" key="2">
    <source>
        <dbReference type="Pfam" id="PF00975"/>
    </source>
</evidence>
<organism evidence="3 4">
    <name type="scientific">Neorhizobium huautlense</name>
    <dbReference type="NCBI Taxonomy" id="67774"/>
    <lineage>
        <taxon>Bacteria</taxon>
        <taxon>Pseudomonadati</taxon>
        <taxon>Pseudomonadota</taxon>
        <taxon>Alphaproteobacteria</taxon>
        <taxon>Hyphomicrobiales</taxon>
        <taxon>Rhizobiaceae</taxon>
        <taxon>Rhizobium/Agrobacterium group</taxon>
        <taxon>Neorhizobium</taxon>
    </lineage>
</organism>
<dbReference type="PANTHER" id="PTHR11487">
    <property type="entry name" value="THIOESTERASE"/>
    <property type="match status" value="1"/>
</dbReference>
<dbReference type="InterPro" id="IPR001031">
    <property type="entry name" value="Thioesterase"/>
</dbReference>